<evidence type="ECO:0000313" key="2">
    <source>
        <dbReference type="EMBL" id="KAF8822159.1"/>
    </source>
</evidence>
<keyword evidence="3" id="KW-1185">Reference proteome</keyword>
<dbReference type="Gene3D" id="2.10.50.10">
    <property type="entry name" value="Tumor Necrosis Factor Receptor, subunit A, domain 2"/>
    <property type="match status" value="8"/>
</dbReference>
<dbReference type="EMBL" id="JADAQX010000077">
    <property type="protein sequence ID" value="KAF8822159.1"/>
    <property type="molecule type" value="Genomic_DNA"/>
</dbReference>
<name>A0ABQ7JDS6_9APIC</name>
<dbReference type="SUPFAM" id="SSF63825">
    <property type="entry name" value="YWTD domain"/>
    <property type="match status" value="1"/>
</dbReference>
<evidence type="ECO:0000256" key="1">
    <source>
        <dbReference type="SAM" id="Phobius"/>
    </source>
</evidence>
<accession>A0ABQ7JDS6</accession>
<evidence type="ECO:0000313" key="3">
    <source>
        <dbReference type="Proteomes" id="UP000823046"/>
    </source>
</evidence>
<dbReference type="PANTHER" id="PTHR47236">
    <property type="entry name" value="GENE, 32742-RELATED-RELATED"/>
    <property type="match status" value="1"/>
</dbReference>
<dbReference type="SUPFAM" id="SSF57184">
    <property type="entry name" value="Growth factor receptor domain"/>
    <property type="match status" value="6"/>
</dbReference>
<proteinExistence type="predicted"/>
<feature type="transmembrane region" description="Helical" evidence="1">
    <location>
        <begin position="3023"/>
        <end position="3044"/>
    </location>
</feature>
<keyword evidence="1" id="KW-0812">Transmembrane</keyword>
<comment type="caution">
    <text evidence="2">The sequence shown here is derived from an EMBL/GenBank/DDBJ whole genome shotgun (WGS) entry which is preliminary data.</text>
</comment>
<sequence length="4354" mass="482577">MLFKACVSCDPGFYCPGDNLRYGCPNGTYSSVENTLSPSPGSGYPSCILCQPGEFCHTHQVTPSLCSRGFYSRLGDSQCHDCLEGHYCPEEGISYEKMLKTYICPAGRQCITRGIQDNVTTLDTFLCPTGHYCHEGTTYPFPCPAGTYNDLLGGKDILNCKNVSAGRYSMEGESVFLGTGPCAEGYYCPERSERAYAALCPAGKTSASGAATELDCVNCPAGYYCLIGNKKLECPAGYYCPEGSIAAIPCPKGSFNPFVRSIALSDCQSCTGGSYCSSLGASAVTGSCFEGYYCNNSASTPFPNSKRDTSGGECPPGYYCPLGTATPVACAVGTFNAYFKRETSCIQCTAGKFCNSIGLSAPSGECDAGYYCPVGSTNSHSVSTPPGYYSLAGSSEAIVCPFGTFSSISHARECMPCTPGHYCNETSLLSPKVCPLGHFCPIEGLKTSTPCFPGTFSNETSLLACLECEKGKFCSQFGLTSSEGDCLAGYFCGGGSNSSAPILFKIFFHIYLCYLKQIFNTKSGPCPRGHYCEAAASSPTKCPAGSYSNATKAQKMTDCLPCLPGKYCDKKGLIKPTGPCAAGYFCTSGAVLSNNSSNKCPAGYYCPEGSIVALPCEAGTYTKIAGQSSCLLCNEGFFCPPASVDGNATANICPAGAFCPEGTGHYSHYFCPPGTYNPTTGATSVLACLLCPAGSYCSNFGLTAATGLCQGGYACTGGSNTATPQSEACTFDYPIPGTSQTFCSFLSIKETFVSSKSKARAICQTINECTGIVKFSNGTWSPRCGNWSPVTSLPLSIDSYSLWYNKHCYGGSRCSVGFYCPIGSAEMVPCSSGNYCSKEGLLLPDGTCNEGYFCSLGSTVPTPSNSFCPEGHYCPSGITAPLACPAGKYFPVKGATNASMCELCPKGHFCLSGSVIPQRCPEGYYCPISGLEKGNNVSYICSLGHYCPEGTSKAISCDFGYFQDELGQAQCKICSPEIVNLKKSIANHYKIKTLKLKKLVTQSKYHAFVCDILGNYCPYESASEIVCPVGFFCPEKTKHSAEFPCPQGTASSITGLTSLSSCPLCPAGTLCTEPAATASFPCPAGYYCPHPGTVFSTPCPKGFYCMEGSIAPTACPVNFYCGEMYLSAPSGVCQAGFECIQQATVSTIVSPILEKIFPKSQIYSGVNEIAHLCSPGYYCHAATVIDSIDLSRIPSFNFDKKLEGDFEIVDTFENGQPTDMVFHPLKNLLYIASKVLFRVIVRNETTGYSESLISYKKNSGNINFIRSNFPSRLALTHNGFFLFISYPGANAIVKHDINLVKTTLLQGNSVSLNLNYPTGLSVDPTDTSLYISDSNNNRIIRYSLITGDWFCWMGVDCAFNGGTNLPLSAPFDVFASKNNGIFIADHGNRQIWQVFSNNSFKILNFIKSTSNTPNLISPVGLTGGNLYKDEFHLFISDDRINGVFIANIPNNTIELYIGKTNTTGLSGNGNSLPIKKALLNSPKGLKAYPLNSASILESLFIADYGNTRVARVKFSSIEQNLSSSKQPCPQGTILPSKGGRIKEDCLPCPGGVFCDKEGLSYPSGLCAAGYYCPIGSTSAQAIICPVGYHCPSPLSDVLTTSTYLNNSWILSLSLPFPPKDKTDICEIVKPTLYRNSSIEFSLEHYTIISQIDLITGISFANGSLFYFIALNLLLLLVAENAHFEYFDQNKQTWKNLVPLIKRNNDKNISISFDARFVTNLRITATIDAPTKNITSIKQFTTVYIRSLEPQACLFDSFSNVTGLSKCIACPPGKQCGGQFETPKDCPAGYYCIERNTSDATLTSLSSRNQFPCPLGTFSAATNIHSKEECTPCLPGKYCSKKGSMAVTGNCKAGFYCINSAWNPTPHAGEKNIENSENTTVVGDICPGGFYCPTSSAVPIPCIVPSAPIKGIREALECVPCLHGMYCPTPGEMLPCEGYICFEGSISSIPRNSFEGYICPAGYFCERGAIVEKACPPGTFSTSGAISCQPCPSGYVCPFSATSKVTERCPQGHKCPEGSIFPFLCMPGTFANLEGLISCLPCPKGSYCSEYGLKEISGPCAAGFLCTENATNPSPFNSYGDEGRLFGLCLVGHYCVEGGTDPLPCPEGTYQDLEGATICKSCTPGFYCMGEGLTAPTDLCNAGYYCEENSTTPTPAGYECPNNGVYCPKGSFRPLLCPGGTYNNVSKQSSCFPCPSNFRCLEHTKLPEICPNNKICPEGSILGSNCPMGAYVGLSLVENPPINVKKCLPCPVGYFCRNGLVQDKCSAGFFCGLGNSVPNPQYFINKTPPFVPFDEIITIRLINSDSLQFLLEEEANATVISFFGGTICPSGYYCLRGATRPLPCPFNTFRSAKKGRWLSDCQLCPTGLFCDKEGTSVPSLISLAKKKTKISACSIHSYFEKIIENSVVNNSLISTITKRCRPCPDKYTCLRSGMEKLTESDLCPLGFYCKKGIPLAIPCQAGTFLNQRGAFTKNNCTVCPGGFFCFSSATVTPQICPKGYFCPIGSSYPQTCPVQFFCPLKTETPLPCPDNYFCPIGSSAPFLCQSNESCAEKSGISLPCPQGSKKIRNNACQLCSPGTYSDATTVDCQKCPAGYLCVNGTSSRNPTNLKRDGGVMCPPGFYCKKGAVEATPCPAGTFNFQNGASTISDCQICGPFLFNPWRGQARCQICGASSLSFEDKTRCICLGANRYFRASDHACVCMTGFEYIFNGIDLSLQDEITPCTRKAFQRCLVGFEHDFLGRCINTTQRCREICGPIGGKYIPILGSCACEKAVATRICNRSCQENQIIPSLSATSNTLVLKFPNKTAMEYPISRLQDEKKIFSGNLSCKKTARNALSCPIYTLAATKESSLGLFGFPEESLQFLKSSANAAQLKRRLNKNEDHFLLRYLQTKSATPKVKNPSLCIESGSTVLWLLDSATYPIYQHSSPLNTNPVFDNGDFVDLALAFTNGTPPLFFMKTFHKPGIYVFTTNDNSLQPTLLKVSADHELCTKIGAIPAPLSQHTLSMLSGKNLAIINFSSKMTLLYPILILIFTVVILFGALYLLHKLKRQPVDTNLLAFFSFSRNSKKNPNNMLKIEDYLIANKKDSTIIESSKSKSTLHQRQISEILFSKVLESKRTLNNSFEDLQHKATTSINQSIKNMDSIKNEVFRNFEKKKGNSIFILPNQMEKMTQLGNWAKFFSFYSKKHLYAISNPLQKLLDVTPYKTAMTIITNQYKQLKESEDNNEKNQKILGLEIYLTDAIKQLHKKVYEQKQCITQNLLWRQEQWEKLNQNIYKNDQTQKALFGNFVLIFGQGLINMNNDMKSLLIKCNRSYEIILLEYFNQLQINLKKISEQLKLNETNTNLEAIKMQYTNYLSIQKEKCNNQLVNHFKNIHKLLADMTKTEITHIKTALNEKMIKYSELCKKQSDLKKKGINIACDEQYYYLLQHYELDNHFTVCFLTQRLYNSYENQHNIAQSNNNKQNIKIPLIYADQQEIIENKCMKTLKLAYIFLETYRKRKELLKQAIEEGYKRNFKAFETQNNYFNLILNEIFTDHNHFFNTVLQNYESSQAHILDTIEDYGNKSLNILFEENDTLSLEKKIESSKENIFQKFEELQKDTHYHFNLFTSQNKNKNVDYQKLFNEYWNSNSKIKNYEIGIMKTSIKSCNETLEKSYFNFMAAKDNVENSQIEELNTFYAESIMKVFKASFNELKENYAFWKDFLEVPLNKLFVNEEKTLNSLFNIFNTKWKSFRKNKYEHNRLKSLKMLQYNEDEIFEMKSFLRKNEILLNSTVNFITNCFDLLFMQSESYTLEDKYSNSNDLIYFNKEQMNSQIKNIEIQRKNQLCKAYNAYIKFLEFEDNLPEAKNIFKTESCELSNCLNFNIDQYNWLTKITGKIVLFISETYSFLQVEEKNNTKNGYLPNIKKIIENQKKQNKLVFKNNKNKNDKIKKEINNQQILQILRKKITEESKKDRLILYQIKEKTRNFIEDQKTQNTEQQRKIMKNEKSLIALFNISETFWNPLTVIQKIISQRHDMEQCKEIILMSKLRAEKYKYSLAESLVILDRINRLKKILDTFQESNITDKKIVFDEVTVIIKDQVNIILSLQSIKFQTKHEIELHRLIHSQNNEIAEALHLDISDKILEAHKFYLKVSSLSFPELNIEPKLLQSLHENRIKIEDYIKKIGIILGKAFLNYEAALTSTKKKYNKKFSKRVSHGPIFLGIVPINTELLVSSLVEERSRQINILLSSLTNKIIGSHYKLTEPINFDDFLTQQQSLKILREKTNLYKLILENELMKIQVKNKSTDDIKIHADLIKAIKTWNPNWSPANQIYENLNAVEKVLIDKAKPLQTFFTSLEATTSILRRNKLTNKCFY</sequence>
<protein>
    <submittedName>
        <fullName evidence="2">GCC2 and GCC3 domain-containing protein</fullName>
    </submittedName>
</protein>
<gene>
    <name evidence="2" type="ORF">IE077_000904</name>
</gene>
<dbReference type="InterPro" id="IPR009030">
    <property type="entry name" value="Growth_fac_rcpt_cys_sf"/>
</dbReference>
<keyword evidence="1" id="KW-0472">Membrane</keyword>
<keyword evidence="1" id="KW-1133">Transmembrane helix</keyword>
<dbReference type="PANTHER" id="PTHR47236:SF4">
    <property type="entry name" value="GENE 9195-RELATED"/>
    <property type="match status" value="1"/>
</dbReference>
<dbReference type="Pfam" id="PF10282">
    <property type="entry name" value="Lactonase"/>
    <property type="match status" value="1"/>
</dbReference>
<dbReference type="Gene3D" id="2.120.10.30">
    <property type="entry name" value="TolB, C-terminal domain"/>
    <property type="match status" value="1"/>
</dbReference>
<dbReference type="SMART" id="SM01411">
    <property type="entry name" value="Ephrin_rec_like"/>
    <property type="match status" value="29"/>
</dbReference>
<organism evidence="2 3">
    <name type="scientific">Cardiosporidium cionae</name>
    <dbReference type="NCBI Taxonomy" id="476202"/>
    <lineage>
        <taxon>Eukaryota</taxon>
        <taxon>Sar</taxon>
        <taxon>Alveolata</taxon>
        <taxon>Apicomplexa</taxon>
        <taxon>Aconoidasida</taxon>
        <taxon>Nephromycida</taxon>
        <taxon>Cardiosporidium</taxon>
    </lineage>
</organism>
<dbReference type="InterPro" id="IPR011042">
    <property type="entry name" value="6-blade_b-propeller_TolB-like"/>
</dbReference>
<dbReference type="InterPro" id="IPR019405">
    <property type="entry name" value="Lactonase_7-beta_prop"/>
</dbReference>
<dbReference type="Proteomes" id="UP000823046">
    <property type="component" value="Unassembled WGS sequence"/>
</dbReference>
<reference evidence="2 3" key="1">
    <citation type="journal article" date="2020" name="bioRxiv">
        <title>Metabolic contributions of an alphaproteobacterial endosymbiont in the apicomplexan Cardiosporidium cionae.</title>
        <authorList>
            <person name="Hunter E.S."/>
            <person name="Paight C.J."/>
            <person name="Lane C.E."/>
        </authorList>
    </citation>
    <scope>NUCLEOTIDE SEQUENCE [LARGE SCALE GENOMIC DNA]</scope>
    <source>
        <strain evidence="2">ESH_2018</strain>
    </source>
</reference>